<dbReference type="RefSeq" id="XP_033687767.1">
    <property type="nucleotide sequence ID" value="XM_033820621.1"/>
</dbReference>
<dbReference type="EMBL" id="ML987191">
    <property type="protein sequence ID" value="KAF2252763.1"/>
    <property type="molecule type" value="Genomic_DNA"/>
</dbReference>
<sequence>MDASTQPTMPAHTDLDRAFYQQLKDHVKCTEKVRPSPVRCAFYASALDALGLAALVGMNAELHSKVMGAVKEEANTKALQRGSTPCSSCFSSQRPESQQPIGSTPRSKTFSFPYEEISIGYRHSAASTSSSDVSAYHPRTSIGSGSLSTVISNSSDECPILPPYSWFAKLFR</sequence>
<protein>
    <submittedName>
        <fullName evidence="2">Uncharacterized protein</fullName>
    </submittedName>
</protein>
<dbReference type="AlphaFoldDB" id="A0A6A6ITA1"/>
<accession>A0A6A6ITA1</accession>
<keyword evidence="3" id="KW-1185">Reference proteome</keyword>
<evidence type="ECO:0000256" key="1">
    <source>
        <dbReference type="SAM" id="MobiDB-lite"/>
    </source>
</evidence>
<proteinExistence type="predicted"/>
<dbReference type="Proteomes" id="UP000800094">
    <property type="component" value="Unassembled WGS sequence"/>
</dbReference>
<name>A0A6A6ITA1_9PLEO</name>
<gene>
    <name evidence="2" type="ORF">BU26DRAFT_208761</name>
</gene>
<reference evidence="2" key="1">
    <citation type="journal article" date="2020" name="Stud. Mycol.">
        <title>101 Dothideomycetes genomes: a test case for predicting lifestyles and emergence of pathogens.</title>
        <authorList>
            <person name="Haridas S."/>
            <person name="Albert R."/>
            <person name="Binder M."/>
            <person name="Bloem J."/>
            <person name="Labutti K."/>
            <person name="Salamov A."/>
            <person name="Andreopoulos B."/>
            <person name="Baker S."/>
            <person name="Barry K."/>
            <person name="Bills G."/>
            <person name="Bluhm B."/>
            <person name="Cannon C."/>
            <person name="Castanera R."/>
            <person name="Culley D."/>
            <person name="Daum C."/>
            <person name="Ezra D."/>
            <person name="Gonzalez J."/>
            <person name="Henrissat B."/>
            <person name="Kuo A."/>
            <person name="Liang C."/>
            <person name="Lipzen A."/>
            <person name="Lutzoni F."/>
            <person name="Magnuson J."/>
            <person name="Mondo S."/>
            <person name="Nolan M."/>
            <person name="Ohm R."/>
            <person name="Pangilinan J."/>
            <person name="Park H.-J."/>
            <person name="Ramirez L."/>
            <person name="Alfaro M."/>
            <person name="Sun H."/>
            <person name="Tritt A."/>
            <person name="Yoshinaga Y."/>
            <person name="Zwiers L.-H."/>
            <person name="Turgeon B."/>
            <person name="Goodwin S."/>
            <person name="Spatafora J."/>
            <person name="Crous P."/>
            <person name="Grigoriev I."/>
        </authorList>
    </citation>
    <scope>NUCLEOTIDE SEQUENCE</scope>
    <source>
        <strain evidence="2">CBS 122368</strain>
    </source>
</reference>
<evidence type="ECO:0000313" key="3">
    <source>
        <dbReference type="Proteomes" id="UP000800094"/>
    </source>
</evidence>
<dbReference type="GeneID" id="54573951"/>
<feature type="region of interest" description="Disordered" evidence="1">
    <location>
        <begin position="81"/>
        <end position="108"/>
    </location>
</feature>
<organism evidence="2 3">
    <name type="scientific">Trematosphaeria pertusa</name>
    <dbReference type="NCBI Taxonomy" id="390896"/>
    <lineage>
        <taxon>Eukaryota</taxon>
        <taxon>Fungi</taxon>
        <taxon>Dikarya</taxon>
        <taxon>Ascomycota</taxon>
        <taxon>Pezizomycotina</taxon>
        <taxon>Dothideomycetes</taxon>
        <taxon>Pleosporomycetidae</taxon>
        <taxon>Pleosporales</taxon>
        <taxon>Massarineae</taxon>
        <taxon>Trematosphaeriaceae</taxon>
        <taxon>Trematosphaeria</taxon>
    </lineage>
</organism>
<evidence type="ECO:0000313" key="2">
    <source>
        <dbReference type="EMBL" id="KAF2252763.1"/>
    </source>
</evidence>